<dbReference type="Proteomes" id="UP000029499">
    <property type="component" value="Chromosome"/>
</dbReference>
<protein>
    <recommendedName>
        <fullName evidence="3 6">Beta-lactamase</fullName>
        <ecNumber evidence="3 6">3.5.2.6</ecNumber>
    </recommendedName>
</protein>
<keyword evidence="7" id="KW-0732">Signal</keyword>
<feature type="chain" id="PRO_5001852483" description="Beta-lactamase" evidence="7">
    <location>
        <begin position="21"/>
        <end position="375"/>
    </location>
</feature>
<dbReference type="EC" id="3.5.2.6" evidence="3 6"/>
<dbReference type="Pfam" id="PF00144">
    <property type="entry name" value="Beta-lactamase"/>
    <property type="match status" value="1"/>
</dbReference>
<dbReference type="GO" id="GO:0004180">
    <property type="term" value="F:carboxypeptidase activity"/>
    <property type="evidence" value="ECO:0007669"/>
    <property type="project" value="UniProtKB-KW"/>
</dbReference>
<dbReference type="STRING" id="216142.LT40_21185"/>
<dbReference type="GO" id="GO:0017001">
    <property type="term" value="P:antibiotic catabolic process"/>
    <property type="evidence" value="ECO:0007669"/>
    <property type="project" value="InterPro"/>
</dbReference>
<dbReference type="NCBIfam" id="NF033085">
    <property type="entry name" value="bla_class_C"/>
    <property type="match status" value="1"/>
</dbReference>
<evidence type="ECO:0000256" key="3">
    <source>
        <dbReference type="ARBA" id="ARBA00012865"/>
    </source>
</evidence>
<keyword evidence="9" id="KW-0121">Carboxypeptidase</keyword>
<dbReference type="InterPro" id="IPR050491">
    <property type="entry name" value="AmpC-like"/>
</dbReference>
<evidence type="ECO:0000259" key="8">
    <source>
        <dbReference type="Pfam" id="PF00144"/>
    </source>
</evidence>
<dbReference type="InterPro" id="IPR058136">
    <property type="entry name" value="AmpC"/>
</dbReference>
<name>A0A089YVX2_9PSED</name>
<dbReference type="GO" id="GO:0046677">
    <property type="term" value="P:response to antibiotic"/>
    <property type="evidence" value="ECO:0007669"/>
    <property type="project" value="UniProtKB-UniRule"/>
</dbReference>
<evidence type="ECO:0000256" key="6">
    <source>
        <dbReference type="RuleBase" id="RU361140"/>
    </source>
</evidence>
<evidence type="ECO:0000256" key="1">
    <source>
        <dbReference type="ARBA" id="ARBA00001526"/>
    </source>
</evidence>
<feature type="signal peptide" evidence="7">
    <location>
        <begin position="1"/>
        <end position="20"/>
    </location>
</feature>
<dbReference type="HOGENOM" id="CLU_020027_10_0_6"/>
<dbReference type="InterPro" id="IPR001466">
    <property type="entry name" value="Beta-lactam-related"/>
</dbReference>
<keyword evidence="9" id="KW-0645">Protease</keyword>
<evidence type="ECO:0000256" key="2">
    <source>
        <dbReference type="ARBA" id="ARBA00007840"/>
    </source>
</evidence>
<dbReference type="PANTHER" id="PTHR46825">
    <property type="entry name" value="D-ALANYL-D-ALANINE-CARBOXYPEPTIDASE/ENDOPEPTIDASE AMPH"/>
    <property type="match status" value="1"/>
</dbReference>
<keyword evidence="4 6" id="KW-0378">Hydrolase</keyword>
<keyword evidence="10" id="KW-1185">Reference proteome</keyword>
<dbReference type="GO" id="GO:0030288">
    <property type="term" value="C:outer membrane-bounded periplasmic space"/>
    <property type="evidence" value="ECO:0007669"/>
    <property type="project" value="InterPro"/>
</dbReference>
<dbReference type="eggNOG" id="COG1680">
    <property type="taxonomic scope" value="Bacteria"/>
</dbReference>
<dbReference type="PROSITE" id="PS00336">
    <property type="entry name" value="BETA_LACTAMASE_C"/>
    <property type="match status" value="1"/>
</dbReference>
<dbReference type="InterPro" id="IPR012338">
    <property type="entry name" value="Beta-lactam/transpept-like"/>
</dbReference>
<organism evidence="9 10">
    <name type="scientific">Pseudomonas rhizosphaerae</name>
    <dbReference type="NCBI Taxonomy" id="216142"/>
    <lineage>
        <taxon>Bacteria</taxon>
        <taxon>Pseudomonadati</taxon>
        <taxon>Pseudomonadota</taxon>
        <taxon>Gammaproteobacteria</taxon>
        <taxon>Pseudomonadales</taxon>
        <taxon>Pseudomonadaceae</taxon>
        <taxon>Pseudomonas</taxon>
    </lineage>
</organism>
<dbReference type="AlphaFoldDB" id="A0A089YVX2"/>
<gene>
    <name evidence="9" type="primary">ampC</name>
    <name evidence="9" type="ORF">LT40_21185</name>
</gene>
<evidence type="ECO:0000313" key="9">
    <source>
        <dbReference type="EMBL" id="AIS19764.1"/>
    </source>
</evidence>
<feature type="domain" description="Beta-lactamase-related" evidence="8">
    <location>
        <begin position="31"/>
        <end position="364"/>
    </location>
</feature>
<dbReference type="PANTHER" id="PTHR46825:SF8">
    <property type="entry name" value="BETA-LACTAMASE-RELATED"/>
    <property type="match status" value="1"/>
</dbReference>
<dbReference type="InterPro" id="IPR001586">
    <property type="entry name" value="Beta-lactam_class-C_AS"/>
</dbReference>
<accession>A0A089YVX2</accession>
<dbReference type="SUPFAM" id="SSF56601">
    <property type="entry name" value="beta-lactamase/transpeptidase-like"/>
    <property type="match status" value="1"/>
</dbReference>
<dbReference type="GO" id="GO:0008800">
    <property type="term" value="F:beta-lactamase activity"/>
    <property type="evidence" value="ECO:0007669"/>
    <property type="project" value="UniProtKB-UniRule"/>
</dbReference>
<evidence type="ECO:0000256" key="4">
    <source>
        <dbReference type="ARBA" id="ARBA00022801"/>
    </source>
</evidence>
<evidence type="ECO:0000256" key="7">
    <source>
        <dbReference type="SAM" id="SignalP"/>
    </source>
</evidence>
<sequence length="375" mass="40417">MVIGCLLACTTAWTSTSVQAGVPSIEPLVKARAESLMSQYDIAGMAIAIIDGRQQMFFNYGLASRETRTPVTEDTLFELGSISKTFTAALAAYAQANGKLSLTDHPGQYLPALRGTPLDQVSLADLGTHSAGGFPLQLPDDIQNDAQLMAYLRDWRPSYAPGTQRSYANPSIGLLGLIAAKSMNVSFTQAMHDTLLPGLGLAHTYLDVPAAQLPLYAQGYDKKDQPVRLNPAVLADEAYGFKSSAWDMLHYLQAQMDTVAVPAKLREALKATQQGYFRVGGMTQGLIWELYGYPVALDTLVQGNSNAVALTTQPTSPLQPLDQVWINKTGSTNGFGGYVAFVPSKGIGVVVLANKNYPNEARVRFAHQLVQALDK</sequence>
<dbReference type="Gene3D" id="3.40.710.10">
    <property type="entry name" value="DD-peptidase/beta-lactamase superfamily"/>
    <property type="match status" value="1"/>
</dbReference>
<reference evidence="9 10" key="1">
    <citation type="journal article" date="2015" name="J. Biotechnol.">
        <title>Complete genome sequence of Pseudomonas rhizosphaerae IH5T (=DSM 16299T), a phosphate-solubilizing rhizobacterium for bacterial biofertilizer.</title>
        <authorList>
            <person name="Kwak Y."/>
            <person name="Jung B.K."/>
            <person name="Shin J.H."/>
        </authorList>
    </citation>
    <scope>NUCLEOTIDE SEQUENCE [LARGE SCALE GENOMIC DNA]</scope>
    <source>
        <strain evidence="9">DSM 16299</strain>
    </source>
</reference>
<dbReference type="KEGG" id="prh:LT40_21185"/>
<comment type="similarity">
    <text evidence="2 6">Belongs to the class-C beta-lactamase family.</text>
</comment>
<keyword evidence="5 6" id="KW-0046">Antibiotic resistance</keyword>
<proteinExistence type="inferred from homology"/>
<evidence type="ECO:0000313" key="10">
    <source>
        <dbReference type="Proteomes" id="UP000029499"/>
    </source>
</evidence>
<dbReference type="EMBL" id="CP009533">
    <property type="protein sequence ID" value="AIS19764.1"/>
    <property type="molecule type" value="Genomic_DNA"/>
</dbReference>
<evidence type="ECO:0000256" key="5">
    <source>
        <dbReference type="ARBA" id="ARBA00023251"/>
    </source>
</evidence>
<comment type="catalytic activity">
    <reaction evidence="1 6">
        <text>a beta-lactam + H2O = a substituted beta-amino acid</text>
        <dbReference type="Rhea" id="RHEA:20401"/>
        <dbReference type="ChEBI" id="CHEBI:15377"/>
        <dbReference type="ChEBI" id="CHEBI:35627"/>
        <dbReference type="ChEBI" id="CHEBI:140347"/>
        <dbReference type="EC" id="3.5.2.6"/>
    </reaction>
</comment>